<dbReference type="Gene3D" id="3.30.1330.10">
    <property type="entry name" value="PurM-like, N-terminal domain"/>
    <property type="match status" value="2"/>
</dbReference>
<gene>
    <name evidence="3" type="ORF">BBW65_04175</name>
</gene>
<evidence type="ECO:0000256" key="1">
    <source>
        <dbReference type="SAM" id="MobiDB-lite"/>
    </source>
</evidence>
<dbReference type="PROSITE" id="PS51273">
    <property type="entry name" value="GATASE_TYPE_1"/>
    <property type="match status" value="1"/>
</dbReference>
<evidence type="ECO:0000313" key="4">
    <source>
        <dbReference type="Proteomes" id="UP000092884"/>
    </source>
</evidence>
<feature type="domain" description="PurM-like C-terminal" evidence="2">
    <location>
        <begin position="403"/>
        <end position="552"/>
    </location>
</feature>
<dbReference type="GO" id="GO:0004642">
    <property type="term" value="F:phosphoribosylformylglycinamidine synthase activity"/>
    <property type="evidence" value="ECO:0007669"/>
    <property type="project" value="TreeGrafter"/>
</dbReference>
<protein>
    <submittedName>
        <fullName evidence="3">Phosphoribosylformylglycinamidine synthase</fullName>
    </submittedName>
</protein>
<dbReference type="KEGG" id="het:BBW65_04175"/>
<proteinExistence type="predicted"/>
<dbReference type="CDD" id="cd02204">
    <property type="entry name" value="PurL_repeat2"/>
    <property type="match status" value="1"/>
</dbReference>
<dbReference type="SUPFAM" id="SSF56042">
    <property type="entry name" value="PurM C-terminal domain-like"/>
    <property type="match status" value="2"/>
</dbReference>
<dbReference type="InterPro" id="IPR036921">
    <property type="entry name" value="PurM-like_N_sf"/>
</dbReference>
<dbReference type="CDD" id="cd02203">
    <property type="entry name" value="PurL_repeat1"/>
    <property type="match status" value="1"/>
</dbReference>
<dbReference type="SUPFAM" id="SSF52317">
    <property type="entry name" value="Class I glutamine amidotransferase-like"/>
    <property type="match status" value="1"/>
</dbReference>
<dbReference type="Gene3D" id="3.90.650.10">
    <property type="entry name" value="PurM-like C-terminal domain"/>
    <property type="match status" value="1"/>
</dbReference>
<keyword evidence="4" id="KW-1185">Reference proteome</keyword>
<dbReference type="GO" id="GO:0005737">
    <property type="term" value="C:cytoplasm"/>
    <property type="evidence" value="ECO:0007669"/>
    <property type="project" value="TreeGrafter"/>
</dbReference>
<dbReference type="NCBIfam" id="TIGR01857">
    <property type="entry name" value="FGAM-synthase"/>
    <property type="match status" value="1"/>
</dbReference>
<dbReference type="InterPro" id="IPR010141">
    <property type="entry name" value="FGAM_synthase"/>
</dbReference>
<dbReference type="Gene3D" id="3.40.50.880">
    <property type="match status" value="1"/>
</dbReference>
<dbReference type="AlphaFoldDB" id="A0A1B1U5L9"/>
<sequence>MIEIYVQKKEAFAYEAEKLAQEIRELLAIQTLEKLEIINVYSIDGVCKQDLQKVQEIVFCEPQVDEMLEELSLQDCDFFFGIAPLEGQFDKRSYSAIQCLQMLNLPPTTLKHHQVFKLYGTLTQAQQEAILSYLINPIESTEVFGKSHHTPQATDDVPQAPINLAAEDLKLIEQYLQHPNPLELKIIETYWSDHCRHTTFLTEISSIAFEDPLAEQIYQDYLQTRKELGRQKPISLMDLGTIMSAYLTSQGKAKSIAQTEEQNACTLEINVTTPKGDEKWYLFFKNETHNHPTEIEPFGGASTCIGGAIRDPLSARGYVYAGMRISGSANPLESISQTRKGKLPQRSIAIKSSDGFSSYGNQIGVATGMVEEIYHEGYKAKHLELGAVLGATPKEWVSSQAPQSGDVIVLLGGKTGRDGCGGASGSSLSHNIHSLSTCGSEVQKGNAPEERKIQRLFCNPNAIKLIKRCNDLGAGGISVALCELADGLEIHLDQISCKYEGMTAYDLTLSESQERMAILLNPNDVALFAKLAEEENLECRCIAKVIDEKVIIFYHHQQVVAKLPKALLTSNGAKRSTAVQITRPKESTKKQYNFIQDFQSLAQDLNICSKRGLIEKFDSTIGGNTIFMPLGGKYQSTPIQAMAHKIPFAQTTTCSVASFGFNPFLCEQNPLKGGYFAVIESVCRLIATGVKFEEIYLSFQEYFEKLGEDPVKWGKPFATLLGAFLAQKRLEICAIGGKDSMSGTFEELNVPPTFVSFAFAASDCTHLIAPEFKSHDSFVYLIKPELDTNHLPTNLKPHFDLIHSLIKEHKALSCYTPTFGGIAGAILKMCLGNRIGFAFEDVALEEIFDMSYGSFIIESKQKLPLLLLGKTTLAPHITHKQTSLSLDVLSELYEQPLQSVYPTQTQHASTPTTLPPAKHTPAPTPLQKYAKPRVLLPVFFGTNCEYDIQYAFEEAGAEVEILVLQNLTQEHIKQSIKNFSASLKRSQILFLSGGFSGADEPDGSAKMIKTFFFNPKIKESISHFLESQDSLIGGNCNGFQALVKLGLLPFGKILPSQADHPTLLHNTLLRHQSKIVRVKVCSNSSPWLSQMQIGEIYSLPISHGEGRFYAQDSVIEELARNGQIAMQYVDLEGNVSNDIRYNPNGSSYGIEALTSQDGRIFGKMGHPERYKPNLLKNIQGNFDMQIFKGAVHYFR</sequence>
<dbReference type="STRING" id="222136.BBW65_04175"/>
<name>A0A1B1U5L9_9HELI</name>
<dbReference type="EMBL" id="CP016503">
    <property type="protein sequence ID" value="ANV98048.1"/>
    <property type="molecule type" value="Genomic_DNA"/>
</dbReference>
<dbReference type="InterPro" id="IPR029062">
    <property type="entry name" value="Class_I_gatase-like"/>
</dbReference>
<dbReference type="InterPro" id="IPR010918">
    <property type="entry name" value="PurM-like_C_dom"/>
</dbReference>
<dbReference type="PANTHER" id="PTHR10099:SF1">
    <property type="entry name" value="PHOSPHORIBOSYLFORMYLGLYCINAMIDINE SYNTHASE"/>
    <property type="match status" value="1"/>
</dbReference>
<dbReference type="PANTHER" id="PTHR10099">
    <property type="entry name" value="PHOSPHORIBOSYLFORMYLGLYCINAMIDINE SYNTHASE"/>
    <property type="match status" value="1"/>
</dbReference>
<dbReference type="GO" id="GO:0006164">
    <property type="term" value="P:purine nucleotide biosynthetic process"/>
    <property type="evidence" value="ECO:0007669"/>
    <property type="project" value="TreeGrafter"/>
</dbReference>
<dbReference type="InterPro" id="IPR036676">
    <property type="entry name" value="PurM-like_C_sf"/>
</dbReference>
<dbReference type="SUPFAM" id="SSF55326">
    <property type="entry name" value="PurM N-terminal domain-like"/>
    <property type="match status" value="2"/>
</dbReference>
<dbReference type="Proteomes" id="UP000092884">
    <property type="component" value="Chromosome"/>
</dbReference>
<organism evidence="3 4">
    <name type="scientific">Helicobacter enhydrae</name>
    <dbReference type="NCBI Taxonomy" id="222136"/>
    <lineage>
        <taxon>Bacteria</taxon>
        <taxon>Pseudomonadati</taxon>
        <taxon>Campylobacterota</taxon>
        <taxon>Epsilonproteobacteria</taxon>
        <taxon>Campylobacterales</taxon>
        <taxon>Helicobacteraceae</taxon>
        <taxon>Helicobacter</taxon>
    </lineage>
</organism>
<evidence type="ECO:0000259" key="2">
    <source>
        <dbReference type="Pfam" id="PF02769"/>
    </source>
</evidence>
<dbReference type="Pfam" id="PF13507">
    <property type="entry name" value="GATase_5"/>
    <property type="match status" value="1"/>
</dbReference>
<dbReference type="OrthoDB" id="9804441at2"/>
<dbReference type="SMART" id="SM01211">
    <property type="entry name" value="GATase_5"/>
    <property type="match status" value="1"/>
</dbReference>
<reference evidence="4" key="1">
    <citation type="submission" date="2016-07" db="EMBL/GenBank/DDBJ databases">
        <authorList>
            <person name="Florea S."/>
            <person name="Webb J.S."/>
            <person name="Jaromczyk J."/>
            <person name="Schardl C.L."/>
        </authorList>
    </citation>
    <scope>NUCLEOTIDE SEQUENCE [LARGE SCALE GENOMIC DNA]</scope>
    <source>
        <strain evidence="4">MIT 01-6242</strain>
    </source>
</reference>
<feature type="region of interest" description="Disordered" evidence="1">
    <location>
        <begin position="904"/>
        <end position="923"/>
    </location>
</feature>
<dbReference type="RefSeq" id="WP_066340152.1">
    <property type="nucleotide sequence ID" value="NZ_CP016503.1"/>
</dbReference>
<dbReference type="Pfam" id="PF02769">
    <property type="entry name" value="AIRS_C"/>
    <property type="match status" value="1"/>
</dbReference>
<accession>A0A1B1U5L9</accession>
<evidence type="ECO:0000313" key="3">
    <source>
        <dbReference type="EMBL" id="ANV98048.1"/>
    </source>
</evidence>